<dbReference type="Proteomes" id="UP001318860">
    <property type="component" value="Unassembled WGS sequence"/>
</dbReference>
<proteinExistence type="predicted"/>
<dbReference type="PANTHER" id="PTHR39741:SF2">
    <property type="entry name" value="F-BOX DOMAIN-CONTAINING PROTEIN"/>
    <property type="match status" value="1"/>
</dbReference>
<evidence type="ECO:0000313" key="2">
    <source>
        <dbReference type="Proteomes" id="UP001318860"/>
    </source>
</evidence>
<dbReference type="PANTHER" id="PTHR39741">
    <property type="entry name" value="F-BOX DOMAIN CONTAINING PROTEIN, EXPRESSED"/>
    <property type="match status" value="1"/>
</dbReference>
<keyword evidence="2" id="KW-1185">Reference proteome</keyword>
<name>A0ABR0UNQ8_REHGL</name>
<organism evidence="1 2">
    <name type="scientific">Rehmannia glutinosa</name>
    <name type="common">Chinese foxglove</name>
    <dbReference type="NCBI Taxonomy" id="99300"/>
    <lineage>
        <taxon>Eukaryota</taxon>
        <taxon>Viridiplantae</taxon>
        <taxon>Streptophyta</taxon>
        <taxon>Embryophyta</taxon>
        <taxon>Tracheophyta</taxon>
        <taxon>Spermatophyta</taxon>
        <taxon>Magnoliopsida</taxon>
        <taxon>eudicotyledons</taxon>
        <taxon>Gunneridae</taxon>
        <taxon>Pentapetalae</taxon>
        <taxon>asterids</taxon>
        <taxon>lamiids</taxon>
        <taxon>Lamiales</taxon>
        <taxon>Orobanchaceae</taxon>
        <taxon>Rehmannieae</taxon>
        <taxon>Rehmannia</taxon>
    </lineage>
</organism>
<dbReference type="InterPro" id="IPR055336">
    <property type="entry name" value="At4g00755-like"/>
</dbReference>
<protein>
    <submittedName>
        <fullName evidence="1">Uncharacterized protein</fullName>
    </submittedName>
</protein>
<comment type="caution">
    <text evidence="1">The sequence shown here is derived from an EMBL/GenBank/DDBJ whole genome shotgun (WGS) entry which is preliminary data.</text>
</comment>
<accession>A0ABR0UNQ8</accession>
<sequence length="243" mass="27851">MSKECNDTWKFLRGISQNFIFSSKSVDTKVGMRKTRRRDGGISRRENGEVVKLEDKLCLRKFPEESSFARVIEIKNTVEPVASGMDDFVERACMEREHRAYASLSRDLTISKIENCISDAICASSTNNYLEESIMNTLYPSDRVGNRSSYWSSKGERNPSAPDTLIYKLPSQLCLITELHAEWRGRPGGEIVEYLQSEKWRVVKLEDVLNATIITSSDILVLRNLFYVSRDCEDDERVRGLDN</sequence>
<gene>
    <name evidence="1" type="ORF">DH2020_041966</name>
</gene>
<evidence type="ECO:0000313" key="1">
    <source>
        <dbReference type="EMBL" id="KAK6124309.1"/>
    </source>
</evidence>
<reference evidence="1 2" key="1">
    <citation type="journal article" date="2021" name="Comput. Struct. Biotechnol. J.">
        <title>De novo genome assembly of the potent medicinal plant Rehmannia glutinosa using nanopore technology.</title>
        <authorList>
            <person name="Ma L."/>
            <person name="Dong C."/>
            <person name="Song C."/>
            <person name="Wang X."/>
            <person name="Zheng X."/>
            <person name="Niu Y."/>
            <person name="Chen S."/>
            <person name="Feng W."/>
        </authorList>
    </citation>
    <scope>NUCLEOTIDE SEQUENCE [LARGE SCALE GENOMIC DNA]</scope>
    <source>
        <strain evidence="1">DH-2019</strain>
    </source>
</reference>
<dbReference type="EMBL" id="JABTTQ020002410">
    <property type="protein sequence ID" value="KAK6124309.1"/>
    <property type="molecule type" value="Genomic_DNA"/>
</dbReference>